<gene>
    <name evidence="1" type="ORF">QO005_001263</name>
</gene>
<evidence type="ECO:0000313" key="1">
    <source>
        <dbReference type="EMBL" id="MDQ0454933.1"/>
    </source>
</evidence>
<evidence type="ECO:0000313" key="2">
    <source>
        <dbReference type="Proteomes" id="UP001235269"/>
    </source>
</evidence>
<accession>A0ABU0I9M4</accession>
<dbReference type="Proteomes" id="UP001235269">
    <property type="component" value="Unassembled WGS sequence"/>
</dbReference>
<dbReference type="EMBL" id="JAUSWH010000003">
    <property type="protein sequence ID" value="MDQ0454933.1"/>
    <property type="molecule type" value="Genomic_DNA"/>
</dbReference>
<comment type="caution">
    <text evidence="1">The sequence shown here is derived from an EMBL/GenBank/DDBJ whole genome shotgun (WGS) entry which is preliminary data.</text>
</comment>
<proteinExistence type="predicted"/>
<reference evidence="1 2" key="1">
    <citation type="submission" date="2023-07" db="EMBL/GenBank/DDBJ databases">
        <title>Genomic Encyclopedia of Type Strains, Phase IV (KMG-IV): sequencing the most valuable type-strain genomes for metagenomic binning, comparative biology and taxonomic classification.</title>
        <authorList>
            <person name="Goeker M."/>
        </authorList>
    </citation>
    <scope>NUCLEOTIDE SEQUENCE [LARGE SCALE GENOMIC DNA]</scope>
    <source>
        <strain evidence="1 2">DSM 100301</strain>
    </source>
</reference>
<dbReference type="RefSeq" id="WP_307157140.1">
    <property type="nucleotide sequence ID" value="NZ_JAUSWH010000003.1"/>
</dbReference>
<protein>
    <submittedName>
        <fullName evidence="1">Uncharacterized protein</fullName>
    </submittedName>
</protein>
<name>A0ABU0I9M4_9HYPH</name>
<keyword evidence="2" id="KW-1185">Reference proteome</keyword>
<organism evidence="1 2">
    <name type="scientific">Rhizobium paknamense</name>
    <dbReference type="NCBI Taxonomy" id="1206817"/>
    <lineage>
        <taxon>Bacteria</taxon>
        <taxon>Pseudomonadati</taxon>
        <taxon>Pseudomonadota</taxon>
        <taxon>Alphaproteobacteria</taxon>
        <taxon>Hyphomicrobiales</taxon>
        <taxon>Rhizobiaceae</taxon>
        <taxon>Rhizobium/Agrobacterium group</taxon>
        <taxon>Rhizobium</taxon>
    </lineage>
</organism>
<sequence>MPQIMPSIATFHAKIESFCEVRLAPVLGKQDYTNLRSYMLSLTMRRALPPLHAGRLNWREIGATCQLSEDGLKVAKREARHGFEALMRWINGPKKPKQVVKPVAVVAAKPFTLRPAQPLRRPLEKPAANANTVAKPAAQPLRRVVGGKGY</sequence>